<sequence length="86" mass="8868">MQAPEATIEDQLARLGRARTGTDDGGARFPPDVVRRGHVLSIAIFSGLSALAPQELAAGDSPEQRACLTHRAGMASALTDAVDALG</sequence>
<name>A0AB39L758_9MICC</name>
<proteinExistence type="predicted"/>
<evidence type="ECO:0008006" key="2">
    <source>
        <dbReference type="Google" id="ProtNLM"/>
    </source>
</evidence>
<dbReference type="KEGG" id="spue:AB5L97_04410"/>
<gene>
    <name evidence="1" type="ORF">AB5L97_04410</name>
</gene>
<reference evidence="1" key="1">
    <citation type="submission" date="2024-07" db="EMBL/GenBank/DDBJ databases">
        <authorList>
            <person name="fu j."/>
        </authorList>
    </citation>
    <scope>NUCLEOTIDE SEQUENCE</scope>
    <source>
        <strain evidence="1">P10A9</strain>
    </source>
</reference>
<accession>A0AB39L758</accession>
<dbReference type="RefSeq" id="WP_369046611.1">
    <property type="nucleotide sequence ID" value="NZ_CP163302.1"/>
</dbReference>
<organism evidence="1">
    <name type="scientific">Sinomonas puerhi</name>
    <dbReference type="NCBI Taxonomy" id="3238584"/>
    <lineage>
        <taxon>Bacteria</taxon>
        <taxon>Bacillati</taxon>
        <taxon>Actinomycetota</taxon>
        <taxon>Actinomycetes</taxon>
        <taxon>Micrococcales</taxon>
        <taxon>Micrococcaceae</taxon>
        <taxon>Sinomonas</taxon>
    </lineage>
</organism>
<evidence type="ECO:0000313" key="1">
    <source>
        <dbReference type="EMBL" id="XDP46262.1"/>
    </source>
</evidence>
<dbReference type="AlphaFoldDB" id="A0AB39L758"/>
<dbReference type="EMBL" id="CP163302">
    <property type="protein sequence ID" value="XDP46262.1"/>
    <property type="molecule type" value="Genomic_DNA"/>
</dbReference>
<protein>
    <recommendedName>
        <fullName evidence="2">IclR-ED domain-containing protein</fullName>
    </recommendedName>
</protein>